<dbReference type="GO" id="GO:0016020">
    <property type="term" value="C:membrane"/>
    <property type="evidence" value="ECO:0007669"/>
    <property type="project" value="InterPro"/>
</dbReference>
<feature type="domain" description="Signal transduction histidine kinase subgroup 3 dimerisation and phosphoacceptor" evidence="1">
    <location>
        <begin position="18"/>
        <end position="78"/>
    </location>
</feature>
<dbReference type="GO" id="GO:0000155">
    <property type="term" value="F:phosphorelay sensor kinase activity"/>
    <property type="evidence" value="ECO:0007669"/>
    <property type="project" value="InterPro"/>
</dbReference>
<dbReference type="EMBL" id="FZNP01000011">
    <property type="protein sequence ID" value="SNS11654.1"/>
    <property type="molecule type" value="Genomic_DNA"/>
</dbReference>
<dbReference type="AlphaFoldDB" id="A0A239BX58"/>
<accession>A0A239BX58</accession>
<dbReference type="RefSeq" id="WP_179279017.1">
    <property type="nucleotide sequence ID" value="NZ_FZNP01000011.1"/>
</dbReference>
<dbReference type="Pfam" id="PF07730">
    <property type="entry name" value="HisKA_3"/>
    <property type="match status" value="1"/>
</dbReference>
<evidence type="ECO:0000259" key="1">
    <source>
        <dbReference type="Pfam" id="PF07730"/>
    </source>
</evidence>
<sequence>MTCSSPAPGLACGSRDGQRIGHDLADQITCRLFGIGLELNGALALIQDPQATRRVRAALTGLDDAIDDLRRVVFDLHTAPGDPGAFDR</sequence>
<keyword evidence="3" id="KW-1185">Reference proteome</keyword>
<reference evidence="3" key="1">
    <citation type="submission" date="2017-06" db="EMBL/GenBank/DDBJ databases">
        <authorList>
            <person name="Varghese N."/>
            <person name="Submissions S."/>
        </authorList>
    </citation>
    <scope>NUCLEOTIDE SEQUENCE [LARGE SCALE GENOMIC DNA]</scope>
    <source>
        <strain evidence="3">DSM 44485</strain>
    </source>
</reference>
<organism evidence="2 3">
    <name type="scientific">Actinomadura mexicana</name>
    <dbReference type="NCBI Taxonomy" id="134959"/>
    <lineage>
        <taxon>Bacteria</taxon>
        <taxon>Bacillati</taxon>
        <taxon>Actinomycetota</taxon>
        <taxon>Actinomycetes</taxon>
        <taxon>Streptosporangiales</taxon>
        <taxon>Thermomonosporaceae</taxon>
        <taxon>Actinomadura</taxon>
    </lineage>
</organism>
<keyword evidence="2" id="KW-0808">Transferase</keyword>
<name>A0A239BX58_9ACTN</name>
<proteinExistence type="predicted"/>
<dbReference type="GO" id="GO:0046983">
    <property type="term" value="F:protein dimerization activity"/>
    <property type="evidence" value="ECO:0007669"/>
    <property type="project" value="InterPro"/>
</dbReference>
<dbReference type="InterPro" id="IPR011712">
    <property type="entry name" value="Sig_transdc_His_kin_sub3_dim/P"/>
</dbReference>
<dbReference type="Gene3D" id="1.20.5.1930">
    <property type="match status" value="1"/>
</dbReference>
<keyword evidence="2" id="KW-0418">Kinase</keyword>
<protein>
    <submittedName>
        <fullName evidence="2">Histidine kinase</fullName>
    </submittedName>
</protein>
<dbReference type="Proteomes" id="UP000198420">
    <property type="component" value="Unassembled WGS sequence"/>
</dbReference>
<gene>
    <name evidence="2" type="ORF">SAMN06265355_111119</name>
</gene>
<evidence type="ECO:0000313" key="3">
    <source>
        <dbReference type="Proteomes" id="UP000198420"/>
    </source>
</evidence>
<evidence type="ECO:0000313" key="2">
    <source>
        <dbReference type="EMBL" id="SNS11654.1"/>
    </source>
</evidence>